<accession>A0A0V8GBQ5</accession>
<dbReference type="Proteomes" id="UP000053797">
    <property type="component" value="Unassembled WGS sequence"/>
</dbReference>
<feature type="domain" description="DUF1541" evidence="2">
    <location>
        <begin position="134"/>
        <end position="184"/>
    </location>
</feature>
<reference evidence="3 5" key="1">
    <citation type="journal article" date="2015" name="Int. J. Syst. Evol. Microbiol.">
        <title>Exiguobacterium enclense sp. nov., isolated from sediment.</title>
        <authorList>
            <person name="Dastager S.G."/>
            <person name="Mawlankar R."/>
            <person name="Sonalkar V.V."/>
            <person name="Thorat M.N."/>
            <person name="Mual P."/>
            <person name="Verma A."/>
            <person name="Krishnamurthi S."/>
            <person name="Tang S.K."/>
            <person name="Li W.J."/>
        </authorList>
    </citation>
    <scope>NUCLEOTIDE SEQUENCE [LARGE SCALE GENOMIC DNA]</scope>
    <source>
        <strain evidence="3 5">NIO-1109</strain>
    </source>
</reference>
<organism evidence="3 5">
    <name type="scientific">Exiguobacterium indicum</name>
    <dbReference type="NCBI Taxonomy" id="296995"/>
    <lineage>
        <taxon>Bacteria</taxon>
        <taxon>Bacillati</taxon>
        <taxon>Bacillota</taxon>
        <taxon>Bacilli</taxon>
        <taxon>Bacillales</taxon>
        <taxon>Bacillales Family XII. Incertae Sedis</taxon>
        <taxon>Exiguobacterium</taxon>
    </lineage>
</organism>
<sequence length="190" mass="20692">MKLKKKIFMTTMAASLSLALAACGSNGDDSKSTGSMDKNMDGMDHSTMDMSGSKEVPKGLQEAKNPKFKVGDMAMIKEAHMEGMKGAEAKIVGAYDTTAYSISYDPTNGGKRVTNHKWIIQEEIVDAKSSPYEVGDEVKVDADHMKGMKDATATIDSAKQTTVYMIDFESTTGEEVKNHKWVTEDELSAE</sequence>
<dbReference type="Pfam" id="PF07563">
    <property type="entry name" value="DUF1541"/>
    <property type="match status" value="2"/>
</dbReference>
<evidence type="ECO:0000313" key="5">
    <source>
        <dbReference type="Proteomes" id="UP000053797"/>
    </source>
</evidence>
<protein>
    <submittedName>
        <fullName evidence="4">YdhK family protein</fullName>
    </submittedName>
</protein>
<gene>
    <name evidence="3" type="ORF">AS033_15750</name>
    <name evidence="4" type="ORF">SZL87_15465</name>
</gene>
<evidence type="ECO:0000313" key="6">
    <source>
        <dbReference type="Proteomes" id="UP001387110"/>
    </source>
</evidence>
<dbReference type="InterPro" id="IPR011438">
    <property type="entry name" value="DUF1541"/>
</dbReference>
<feature type="chain" id="PRO_5038332745" evidence="1">
    <location>
        <begin position="22"/>
        <end position="190"/>
    </location>
</feature>
<keyword evidence="1" id="KW-0732">Signal</keyword>
<dbReference type="Gene3D" id="2.30.30.1210">
    <property type="entry name" value="Domain of unknown function DUF1541"/>
    <property type="match status" value="1"/>
</dbReference>
<dbReference type="OrthoDB" id="1701949at2"/>
<feature type="signal peptide" evidence="1">
    <location>
        <begin position="1"/>
        <end position="21"/>
    </location>
</feature>
<dbReference type="PROSITE" id="PS51257">
    <property type="entry name" value="PROKAR_LIPOPROTEIN"/>
    <property type="match status" value="1"/>
</dbReference>
<keyword evidence="6" id="KW-1185">Reference proteome</keyword>
<proteinExistence type="predicted"/>
<evidence type="ECO:0000313" key="4">
    <source>
        <dbReference type="EMBL" id="MEI4463823.1"/>
    </source>
</evidence>
<dbReference type="GeneID" id="90838708"/>
<evidence type="ECO:0000259" key="2">
    <source>
        <dbReference type="Pfam" id="PF07563"/>
    </source>
</evidence>
<name>A0A0V8GBQ5_9BACL</name>
<evidence type="ECO:0000313" key="3">
    <source>
        <dbReference type="EMBL" id="KSU47705.1"/>
    </source>
</evidence>
<dbReference type="EMBL" id="JBAWKY010000006">
    <property type="protein sequence ID" value="MEI4463823.1"/>
    <property type="molecule type" value="Genomic_DNA"/>
</dbReference>
<comment type="caution">
    <text evidence="3">The sequence shown here is derived from an EMBL/GenBank/DDBJ whole genome shotgun (WGS) entry which is preliminary data.</text>
</comment>
<dbReference type="RefSeq" id="WP_029343434.1">
    <property type="nucleotide sequence ID" value="NZ_FMYN01000007.1"/>
</dbReference>
<dbReference type="EMBL" id="LNQL01000007">
    <property type="protein sequence ID" value="KSU47705.1"/>
    <property type="molecule type" value="Genomic_DNA"/>
</dbReference>
<dbReference type="AlphaFoldDB" id="A0A0V8GBQ5"/>
<reference evidence="4 6" key="2">
    <citation type="submission" date="2023-12" db="EMBL/GenBank/DDBJ databases">
        <authorList>
            <person name="Easwaran N."/>
            <person name="Lazarus H.P.S."/>
        </authorList>
    </citation>
    <scope>NUCLEOTIDE SEQUENCE [LARGE SCALE GENOMIC DNA]</scope>
    <source>
        <strain evidence="4 6">VIT-2023</strain>
    </source>
</reference>
<evidence type="ECO:0000256" key="1">
    <source>
        <dbReference type="SAM" id="SignalP"/>
    </source>
</evidence>
<feature type="domain" description="DUF1541" evidence="2">
    <location>
        <begin position="70"/>
        <end position="121"/>
    </location>
</feature>
<dbReference type="Proteomes" id="UP001387110">
    <property type="component" value="Unassembled WGS sequence"/>
</dbReference>